<name>A0A7S2GNE0_9EUKA</name>
<organism evidence="1">
    <name type="scientific">Haptolina brevifila</name>
    <dbReference type="NCBI Taxonomy" id="156173"/>
    <lineage>
        <taxon>Eukaryota</taxon>
        <taxon>Haptista</taxon>
        <taxon>Haptophyta</taxon>
        <taxon>Prymnesiophyceae</taxon>
        <taxon>Prymnesiales</taxon>
        <taxon>Prymnesiaceae</taxon>
        <taxon>Haptolina</taxon>
    </lineage>
</organism>
<evidence type="ECO:0000313" key="1">
    <source>
        <dbReference type="EMBL" id="CAD9463173.1"/>
    </source>
</evidence>
<sequence>MSTNDPQPLPHPLPGNYIGKIASTEGEGLDFAISQMLMSEAEDIYALAQKFCPTVFVKLGSASKGTHTDYDAFFASTLPLHLEKLEKMCSKGSFTSTGSTPGELYLFAKLHQMVLVKPDLLAAAEGQPGALATWYSKVLSDKRTKTVLSGKSSMGALEQYFVTAPLEETAEIGATGVKFDTIAREWRCKWSEDDDKKSLKEAQSLLESVLPSIKAVAGVKDVKRVVCGGCHDFKVDIAFEKAAYDETVGGIEIKFIAFLNAIKGITQIETQTMTFMSV</sequence>
<accession>A0A7S2GNE0</accession>
<reference evidence="1" key="1">
    <citation type="submission" date="2021-01" db="EMBL/GenBank/DDBJ databases">
        <authorList>
            <person name="Corre E."/>
            <person name="Pelletier E."/>
            <person name="Niang G."/>
            <person name="Scheremetjew M."/>
            <person name="Finn R."/>
            <person name="Kale V."/>
            <person name="Holt S."/>
            <person name="Cochrane G."/>
            <person name="Meng A."/>
            <person name="Brown T."/>
            <person name="Cohen L."/>
        </authorList>
    </citation>
    <scope>NUCLEOTIDE SEQUENCE</scope>
    <source>
        <strain evidence="1">UTEX LB 985</strain>
    </source>
</reference>
<gene>
    <name evidence="1" type="ORF">CBRE1094_LOCUS20302</name>
</gene>
<protein>
    <submittedName>
        <fullName evidence="1">Uncharacterized protein</fullName>
    </submittedName>
</protein>
<proteinExistence type="predicted"/>
<dbReference type="AlphaFoldDB" id="A0A7S2GNE0"/>
<dbReference type="EMBL" id="HBGU01037093">
    <property type="protein sequence ID" value="CAD9463173.1"/>
    <property type="molecule type" value="Transcribed_RNA"/>
</dbReference>